<feature type="compositionally biased region" description="Low complexity" evidence="1">
    <location>
        <begin position="48"/>
        <end position="63"/>
    </location>
</feature>
<keyword evidence="3" id="KW-1185">Reference proteome</keyword>
<reference evidence="2" key="2">
    <citation type="submission" date="2023-06" db="EMBL/GenBank/DDBJ databases">
        <authorList>
            <person name="Ma L."/>
            <person name="Liu K.-W."/>
            <person name="Li Z."/>
            <person name="Hsiao Y.-Y."/>
            <person name="Qi Y."/>
            <person name="Fu T."/>
            <person name="Tang G."/>
            <person name="Zhang D."/>
            <person name="Sun W.-H."/>
            <person name="Liu D.-K."/>
            <person name="Li Y."/>
            <person name="Chen G.-Z."/>
            <person name="Liu X.-D."/>
            <person name="Liao X.-Y."/>
            <person name="Jiang Y.-T."/>
            <person name="Yu X."/>
            <person name="Hao Y."/>
            <person name="Huang J."/>
            <person name="Zhao X.-W."/>
            <person name="Ke S."/>
            <person name="Chen Y.-Y."/>
            <person name="Wu W.-L."/>
            <person name="Hsu J.-L."/>
            <person name="Lin Y.-F."/>
            <person name="Huang M.-D."/>
            <person name="Li C.-Y."/>
            <person name="Huang L."/>
            <person name="Wang Z.-W."/>
            <person name="Zhao X."/>
            <person name="Zhong W.-Y."/>
            <person name="Peng D.-H."/>
            <person name="Ahmad S."/>
            <person name="Lan S."/>
            <person name="Zhang J.-S."/>
            <person name="Tsai W.-C."/>
            <person name="Van De Peer Y."/>
            <person name="Liu Z.-J."/>
        </authorList>
    </citation>
    <scope>NUCLEOTIDE SEQUENCE</scope>
    <source>
        <strain evidence="2">CP</strain>
        <tissue evidence="2">Leaves</tissue>
    </source>
</reference>
<organism evidence="2 3">
    <name type="scientific">Acorus calamus</name>
    <name type="common">Sweet flag</name>
    <dbReference type="NCBI Taxonomy" id="4465"/>
    <lineage>
        <taxon>Eukaryota</taxon>
        <taxon>Viridiplantae</taxon>
        <taxon>Streptophyta</taxon>
        <taxon>Embryophyta</taxon>
        <taxon>Tracheophyta</taxon>
        <taxon>Spermatophyta</taxon>
        <taxon>Magnoliopsida</taxon>
        <taxon>Liliopsida</taxon>
        <taxon>Acoraceae</taxon>
        <taxon>Acorus</taxon>
    </lineage>
</organism>
<evidence type="ECO:0000256" key="1">
    <source>
        <dbReference type="SAM" id="MobiDB-lite"/>
    </source>
</evidence>
<dbReference type="Proteomes" id="UP001180020">
    <property type="component" value="Unassembled WGS sequence"/>
</dbReference>
<feature type="region of interest" description="Disordered" evidence="1">
    <location>
        <begin position="48"/>
        <end position="70"/>
    </location>
</feature>
<evidence type="ECO:0000313" key="2">
    <source>
        <dbReference type="EMBL" id="KAK1305144.1"/>
    </source>
</evidence>
<dbReference type="EMBL" id="JAUJYO010000011">
    <property type="protein sequence ID" value="KAK1305144.1"/>
    <property type="molecule type" value="Genomic_DNA"/>
</dbReference>
<dbReference type="AlphaFoldDB" id="A0AAV9DVY4"/>
<reference evidence="2" key="1">
    <citation type="journal article" date="2023" name="Nat. Commun.">
        <title>Diploid and tetraploid genomes of Acorus and the evolution of monocots.</title>
        <authorList>
            <person name="Ma L."/>
            <person name="Liu K.W."/>
            <person name="Li Z."/>
            <person name="Hsiao Y.Y."/>
            <person name="Qi Y."/>
            <person name="Fu T."/>
            <person name="Tang G.D."/>
            <person name="Zhang D."/>
            <person name="Sun W.H."/>
            <person name="Liu D.K."/>
            <person name="Li Y."/>
            <person name="Chen G.Z."/>
            <person name="Liu X.D."/>
            <person name="Liao X.Y."/>
            <person name="Jiang Y.T."/>
            <person name="Yu X."/>
            <person name="Hao Y."/>
            <person name="Huang J."/>
            <person name="Zhao X.W."/>
            <person name="Ke S."/>
            <person name="Chen Y.Y."/>
            <person name="Wu W.L."/>
            <person name="Hsu J.L."/>
            <person name="Lin Y.F."/>
            <person name="Huang M.D."/>
            <person name="Li C.Y."/>
            <person name="Huang L."/>
            <person name="Wang Z.W."/>
            <person name="Zhao X."/>
            <person name="Zhong W.Y."/>
            <person name="Peng D.H."/>
            <person name="Ahmad S."/>
            <person name="Lan S."/>
            <person name="Zhang J.S."/>
            <person name="Tsai W.C."/>
            <person name="Van de Peer Y."/>
            <person name="Liu Z.J."/>
        </authorList>
    </citation>
    <scope>NUCLEOTIDE SEQUENCE</scope>
    <source>
        <strain evidence="2">CP</strain>
    </source>
</reference>
<comment type="caution">
    <text evidence="2">The sequence shown here is derived from an EMBL/GenBank/DDBJ whole genome shotgun (WGS) entry which is preliminary data.</text>
</comment>
<gene>
    <name evidence="2" type="ORF">QJS10_CPB11g00732</name>
</gene>
<sequence>MSVTLWASLEAHFLDSIAVIFGGWNSLLKVEEVIDLQNRTFAEVLRGDGSARASSRGLASPAAVRGRPEA</sequence>
<name>A0AAV9DVY4_ACOCL</name>
<accession>A0AAV9DVY4</accession>
<proteinExistence type="predicted"/>
<protein>
    <submittedName>
        <fullName evidence="2">Uncharacterized protein</fullName>
    </submittedName>
</protein>
<evidence type="ECO:0000313" key="3">
    <source>
        <dbReference type="Proteomes" id="UP001180020"/>
    </source>
</evidence>